<dbReference type="HOGENOM" id="CLU_1207939_0_0_12"/>
<sequence>MYYGVLQMYKKIIAIIFVCAFALNAQYNANYMEVVSVQGEVKITSKDIIAKPANIGDLLFSNDRLTLQGNSYLTYYIQNNSLFKLKQNTSLNIDESLDRNNNIKFTLSSGEIIAITKLDSINIITPNANISMRGTAIIANNNGTTTVKVLSGSAKINNNTELSTFMQANISNTEITTGNIVLNANIKSYLNEIINMPYANNVTQVNFYRSIVTLPDNTVINVNQSTIEK</sequence>
<evidence type="ECO:0000313" key="3">
    <source>
        <dbReference type="Proteomes" id="UP000000332"/>
    </source>
</evidence>
<dbReference type="PANTHER" id="PTHR38731:SF1">
    <property type="entry name" value="FECR PROTEIN DOMAIN-CONTAINING PROTEIN"/>
    <property type="match status" value="1"/>
</dbReference>
<dbReference type="EMBL" id="CP002025">
    <property type="protein sequence ID" value="ADK31978.1"/>
    <property type="molecule type" value="Genomic_DNA"/>
</dbReference>
<proteinExistence type="predicted"/>
<dbReference type="InParanoid" id="D8IFQ5"/>
<accession>D8IFQ5</accession>
<dbReference type="PANTHER" id="PTHR38731">
    <property type="entry name" value="LIPL45-RELATED LIPOPROTEIN-RELATED"/>
    <property type="match status" value="1"/>
</dbReference>
<dbReference type="InterPro" id="IPR006860">
    <property type="entry name" value="FecR"/>
</dbReference>
<feature type="domain" description="FecR protein" evidence="1">
    <location>
        <begin position="67"/>
        <end position="154"/>
    </location>
</feature>
<dbReference type="KEGG" id="bpo:BP951000_2000"/>
<reference evidence="2 3" key="1">
    <citation type="journal article" date="2010" name="PLoS ONE">
        <title>The complete genome sequence of the pathogenic intestinal spirochete Brachyspira pilosicoli and comparison with other Brachyspira genomes.</title>
        <authorList>
            <person name="Wanchanthuek P."/>
            <person name="Bellgard M.I."/>
            <person name="La T."/>
            <person name="Ryan K."/>
            <person name="Moolhuijzen P."/>
            <person name="Chapman B."/>
            <person name="Black M."/>
            <person name="Schibeci D."/>
            <person name="Hunter A."/>
            <person name="Barrero R."/>
            <person name="Phillips N.D."/>
            <person name="Hampson D.J."/>
        </authorList>
    </citation>
    <scope>NUCLEOTIDE SEQUENCE [LARGE SCALE GENOMIC DNA]</scope>
    <source>
        <strain evidence="3">ATCC BAA-1826 / 95/1000</strain>
    </source>
</reference>
<dbReference type="STRING" id="759914.BP951000_2000"/>
<evidence type="ECO:0000313" key="2">
    <source>
        <dbReference type="EMBL" id="ADK31978.1"/>
    </source>
</evidence>
<organism evidence="2 3">
    <name type="scientific">Brachyspira pilosicoli (strain ATCC BAA-1826 / 95/1000)</name>
    <dbReference type="NCBI Taxonomy" id="759914"/>
    <lineage>
        <taxon>Bacteria</taxon>
        <taxon>Pseudomonadati</taxon>
        <taxon>Spirochaetota</taxon>
        <taxon>Spirochaetia</taxon>
        <taxon>Brachyspirales</taxon>
        <taxon>Brachyspiraceae</taxon>
        <taxon>Brachyspira</taxon>
    </lineage>
</organism>
<dbReference type="AlphaFoldDB" id="D8IFQ5"/>
<dbReference type="Proteomes" id="UP000000332">
    <property type="component" value="Chromosome"/>
</dbReference>
<protein>
    <recommendedName>
        <fullName evidence="1">FecR protein domain-containing protein</fullName>
    </recommendedName>
</protein>
<dbReference type="Pfam" id="PF04773">
    <property type="entry name" value="FecR"/>
    <property type="match status" value="1"/>
</dbReference>
<keyword evidence="3" id="KW-1185">Reference proteome</keyword>
<gene>
    <name evidence="2" type="ordered locus">BP951000_2000</name>
</gene>
<name>D8IFQ5_BRAP9</name>
<evidence type="ECO:0000259" key="1">
    <source>
        <dbReference type="Pfam" id="PF04773"/>
    </source>
</evidence>